<gene>
    <name evidence="1" type="ORF">EN45_048240</name>
</gene>
<sequence>MLDNSVNPDLECFDALPDTFKADGPTAGVIRTRMAQHIKTIQVVKYLRFTNVPPSLVERDFSKSTKMMYNYETRSLILKLADGAHEALKANIRTALTLALYNTGLNWLIIPTGSKRVRGGSCFKEPDESWVPRSHLPGRDRKWPTVVMEVGVSESIEKLKSDAVWWLANSVGQVKLVVIVSINQTSPEITFQTIVLDTATAIPTVRQSVTTSRVPKQPDAPITTSPAEPLIIRFEEMLCRQPVPPEQDLQISLGELETASRYAWMEQQL</sequence>
<dbReference type="Proteomes" id="UP000076449">
    <property type="component" value="Chromosome II"/>
</dbReference>
<organism evidence="1">
    <name type="scientific">Penicillium chrysogenum</name>
    <name type="common">Penicillium notatum</name>
    <dbReference type="NCBI Taxonomy" id="5076"/>
    <lineage>
        <taxon>Eukaryota</taxon>
        <taxon>Fungi</taxon>
        <taxon>Dikarya</taxon>
        <taxon>Ascomycota</taxon>
        <taxon>Pezizomycotina</taxon>
        <taxon>Eurotiomycetes</taxon>
        <taxon>Eurotiomycetidae</taxon>
        <taxon>Eurotiales</taxon>
        <taxon>Aspergillaceae</taxon>
        <taxon>Penicillium</taxon>
        <taxon>Penicillium chrysogenum species complex</taxon>
    </lineage>
</organism>
<accession>A0A167RQH5</accession>
<proteinExistence type="predicted"/>
<name>A0A167RQH5_PENCH</name>
<dbReference type="PhylomeDB" id="A0A167RQH5"/>
<protein>
    <submittedName>
        <fullName evidence="1">Uncharacterized protein</fullName>
    </submittedName>
</protein>
<evidence type="ECO:0000313" key="1">
    <source>
        <dbReference type="EMBL" id="KZN86305.1"/>
    </source>
</evidence>
<reference evidence="1" key="1">
    <citation type="journal article" date="2014" name="Genome Announc.">
        <title>Complete sequencing and chromosome-scale genome assembly of the industrial progenitor strain P2niaD18 from the penicillin producer Penicillium chrysogenum.</title>
        <authorList>
            <person name="Specht T."/>
            <person name="Dahlmann T.A."/>
            <person name="Zadra I."/>
            <person name="Kurnsteiner H."/>
            <person name="Kuck U."/>
        </authorList>
    </citation>
    <scope>NUCLEOTIDE SEQUENCE [LARGE SCALE GENOMIC DNA]</scope>
    <source>
        <strain evidence="1">P2niaD18</strain>
    </source>
</reference>
<dbReference type="AlphaFoldDB" id="A0A167RQH5"/>
<dbReference type="EMBL" id="CM002799">
    <property type="protein sequence ID" value="KZN86305.1"/>
    <property type="molecule type" value="Genomic_DNA"/>
</dbReference>